<organism evidence="3 4">
    <name type="scientific">Neotoma lepida</name>
    <name type="common">Desert woodrat</name>
    <dbReference type="NCBI Taxonomy" id="56216"/>
    <lineage>
        <taxon>Eukaryota</taxon>
        <taxon>Metazoa</taxon>
        <taxon>Chordata</taxon>
        <taxon>Craniata</taxon>
        <taxon>Vertebrata</taxon>
        <taxon>Euteleostomi</taxon>
        <taxon>Mammalia</taxon>
        <taxon>Eutheria</taxon>
        <taxon>Euarchontoglires</taxon>
        <taxon>Glires</taxon>
        <taxon>Rodentia</taxon>
        <taxon>Myomorpha</taxon>
        <taxon>Muroidea</taxon>
        <taxon>Cricetidae</taxon>
        <taxon>Neotominae</taxon>
        <taxon>Neotoma</taxon>
    </lineage>
</organism>
<dbReference type="Pfam" id="PF07679">
    <property type="entry name" value="I-set"/>
    <property type="match status" value="1"/>
</dbReference>
<dbReference type="InterPro" id="IPR007110">
    <property type="entry name" value="Ig-like_dom"/>
</dbReference>
<dbReference type="PANTHER" id="PTHR13817:SF151">
    <property type="entry name" value="TITIN"/>
    <property type="match status" value="1"/>
</dbReference>
<dbReference type="InterPro" id="IPR013783">
    <property type="entry name" value="Ig-like_fold"/>
</dbReference>
<dbReference type="SMART" id="SM00408">
    <property type="entry name" value="IGc2"/>
    <property type="match status" value="1"/>
</dbReference>
<sequence length="83" mass="9001">MTVTVGETCTLECKVAGTPELSVEWYKDGKLLTSSQKHKFSFYNKISSLKILSVSKEDAGTYTFQVQNNVGKSSCTAVVDVSG</sequence>
<accession>A0A1A6GAZ6</accession>
<reference evidence="3 4" key="1">
    <citation type="submission" date="2016-06" db="EMBL/GenBank/DDBJ databases">
        <title>The Draft Genome Sequence and Annotation of the Desert Woodrat Neotoma lepida.</title>
        <authorList>
            <person name="Campbell M."/>
            <person name="Oakeson K.F."/>
            <person name="Yandell M."/>
            <person name="Halpert J.R."/>
            <person name="Dearing D."/>
        </authorList>
    </citation>
    <scope>NUCLEOTIDE SEQUENCE [LARGE SCALE GENOMIC DNA]</scope>
    <source>
        <strain evidence="3">417</strain>
        <tissue evidence="3">Liver</tissue>
    </source>
</reference>
<evidence type="ECO:0000313" key="4">
    <source>
        <dbReference type="Proteomes" id="UP000092124"/>
    </source>
</evidence>
<name>A0A1A6GAZ6_NEOLE</name>
<dbReference type="Proteomes" id="UP000092124">
    <property type="component" value="Unassembled WGS sequence"/>
</dbReference>
<evidence type="ECO:0000259" key="2">
    <source>
        <dbReference type="PROSITE" id="PS50835"/>
    </source>
</evidence>
<dbReference type="FunFam" id="2.60.40.10:FF:000218">
    <property type="entry name" value="titin isoform X1"/>
    <property type="match status" value="1"/>
</dbReference>
<proteinExistence type="predicted"/>
<dbReference type="CDD" id="cd00096">
    <property type="entry name" value="Ig"/>
    <property type="match status" value="1"/>
</dbReference>
<dbReference type="OrthoDB" id="5985519at2759"/>
<comment type="caution">
    <text evidence="3">The sequence shown here is derived from an EMBL/GenBank/DDBJ whole genome shotgun (WGS) entry which is preliminary data.</text>
</comment>
<dbReference type="InterPro" id="IPR013098">
    <property type="entry name" value="Ig_I-set"/>
</dbReference>
<dbReference type="SMART" id="SM00409">
    <property type="entry name" value="IG"/>
    <property type="match status" value="1"/>
</dbReference>
<evidence type="ECO:0000256" key="1">
    <source>
        <dbReference type="ARBA" id="ARBA00022737"/>
    </source>
</evidence>
<dbReference type="PANTHER" id="PTHR13817">
    <property type="entry name" value="TITIN"/>
    <property type="match status" value="1"/>
</dbReference>
<dbReference type="InterPro" id="IPR003599">
    <property type="entry name" value="Ig_sub"/>
</dbReference>
<dbReference type="SUPFAM" id="SSF48726">
    <property type="entry name" value="Immunoglobulin"/>
    <property type="match status" value="1"/>
</dbReference>
<evidence type="ECO:0000313" key="3">
    <source>
        <dbReference type="EMBL" id="OBS63408.1"/>
    </source>
</evidence>
<dbReference type="InterPro" id="IPR036179">
    <property type="entry name" value="Ig-like_dom_sf"/>
</dbReference>
<protein>
    <recommendedName>
        <fullName evidence="2">Ig-like domain-containing protein</fullName>
    </recommendedName>
</protein>
<feature type="non-terminal residue" evidence="3">
    <location>
        <position position="83"/>
    </location>
</feature>
<dbReference type="GO" id="GO:0031430">
    <property type="term" value="C:M band"/>
    <property type="evidence" value="ECO:0007669"/>
    <property type="project" value="TreeGrafter"/>
</dbReference>
<dbReference type="InterPro" id="IPR003598">
    <property type="entry name" value="Ig_sub2"/>
</dbReference>
<feature type="domain" description="Ig-like" evidence="2">
    <location>
        <begin position="1"/>
        <end position="82"/>
    </location>
</feature>
<dbReference type="InterPro" id="IPR050964">
    <property type="entry name" value="Striated_Muscle_Regulatory"/>
</dbReference>
<keyword evidence="1" id="KW-0677">Repeat</keyword>
<keyword evidence="4" id="KW-1185">Reference proteome</keyword>
<dbReference type="PROSITE" id="PS50835">
    <property type="entry name" value="IG_LIKE"/>
    <property type="match status" value="1"/>
</dbReference>
<dbReference type="Gene3D" id="2.60.40.10">
    <property type="entry name" value="Immunoglobulins"/>
    <property type="match status" value="1"/>
</dbReference>
<dbReference type="AlphaFoldDB" id="A0A1A6GAZ6"/>
<dbReference type="STRING" id="56216.A0A1A6GAZ6"/>
<dbReference type="GO" id="GO:0045214">
    <property type="term" value="P:sarcomere organization"/>
    <property type="evidence" value="ECO:0007669"/>
    <property type="project" value="TreeGrafter"/>
</dbReference>
<dbReference type="EMBL" id="LZPO01100558">
    <property type="protein sequence ID" value="OBS63408.1"/>
    <property type="molecule type" value="Genomic_DNA"/>
</dbReference>
<gene>
    <name evidence="3" type="ORF">A6R68_08053</name>
</gene>